<keyword evidence="5 7" id="KW-0573">Peptidoglycan synthesis</keyword>
<evidence type="ECO:0000259" key="8">
    <source>
        <dbReference type="PROSITE" id="PS52029"/>
    </source>
</evidence>
<dbReference type="PROSITE" id="PS52029">
    <property type="entry name" value="LD_TPASE"/>
    <property type="match status" value="1"/>
</dbReference>
<evidence type="ECO:0000256" key="3">
    <source>
        <dbReference type="ARBA" id="ARBA00022679"/>
    </source>
</evidence>
<keyword evidence="4 7" id="KW-0133">Cell shape</keyword>
<evidence type="ECO:0000313" key="10">
    <source>
        <dbReference type="Proteomes" id="UP001243420"/>
    </source>
</evidence>
<dbReference type="PANTHER" id="PTHR36699">
    <property type="entry name" value="LD-TRANSPEPTIDASE"/>
    <property type="match status" value="1"/>
</dbReference>
<evidence type="ECO:0000256" key="1">
    <source>
        <dbReference type="ARBA" id="ARBA00004752"/>
    </source>
</evidence>
<dbReference type="InterPro" id="IPR038063">
    <property type="entry name" value="Transpep_catalytic_dom"/>
</dbReference>
<dbReference type="EMBL" id="CP122537">
    <property type="protein sequence ID" value="WGH80353.1"/>
    <property type="molecule type" value="Genomic_DNA"/>
</dbReference>
<dbReference type="InterPro" id="IPR005490">
    <property type="entry name" value="LD_TPept_cat_dom"/>
</dbReference>
<keyword evidence="3" id="KW-0808">Transferase</keyword>
<feature type="domain" description="L,D-TPase catalytic" evidence="8">
    <location>
        <begin position="31"/>
        <end position="162"/>
    </location>
</feature>
<evidence type="ECO:0000313" key="9">
    <source>
        <dbReference type="EMBL" id="WGH80353.1"/>
    </source>
</evidence>
<evidence type="ECO:0000256" key="2">
    <source>
        <dbReference type="ARBA" id="ARBA00005992"/>
    </source>
</evidence>
<gene>
    <name evidence="9" type="ORF">P8627_08750</name>
</gene>
<dbReference type="PANTHER" id="PTHR36699:SF1">
    <property type="entry name" value="L,D-TRANSPEPTIDASE YAFK-RELATED"/>
    <property type="match status" value="1"/>
</dbReference>
<reference evidence="9 10" key="1">
    <citation type="submission" date="2023-04" db="EMBL/GenBank/DDBJ databases">
        <title>Jannaschia ovalis sp. nov., a marine bacterium isolated from sea tidal flat.</title>
        <authorList>
            <person name="Kwon D.Y."/>
            <person name="Kim J.-J."/>
        </authorList>
    </citation>
    <scope>NUCLEOTIDE SEQUENCE [LARGE SCALE GENOMIC DNA]</scope>
    <source>
        <strain evidence="9 10">GRR-S6-38</strain>
    </source>
</reference>
<name>A0ABY8LJN6_9RHOB</name>
<evidence type="ECO:0000256" key="6">
    <source>
        <dbReference type="ARBA" id="ARBA00023316"/>
    </source>
</evidence>
<evidence type="ECO:0000256" key="7">
    <source>
        <dbReference type="PROSITE-ProRule" id="PRU01373"/>
    </source>
</evidence>
<sequence length="163" mass="18239">MTRRAALLAGVAFTLSACSSKFISYDGPQVTRVEVQKANRRMYLMHHDQVLEAFEIQLGFTAEGHKQFEGDGRTPEGRYTIDRRNPNSSFYLSIGIDYPNAADLEFASSRGLKPGGDIFIHGWGDKRRGRGEDWTAGCIAVSNREMKKIYAMVEDGTPIDIFP</sequence>
<feature type="active site" description="Nucleophile" evidence="7">
    <location>
        <position position="138"/>
    </location>
</feature>
<accession>A0ABY8LJN6</accession>
<protein>
    <submittedName>
        <fullName evidence="9">L,D-transpeptidase family protein</fullName>
    </submittedName>
</protein>
<organism evidence="9 10">
    <name type="scientific">Jannaschia ovalis</name>
    <dbReference type="NCBI Taxonomy" id="3038773"/>
    <lineage>
        <taxon>Bacteria</taxon>
        <taxon>Pseudomonadati</taxon>
        <taxon>Pseudomonadota</taxon>
        <taxon>Alphaproteobacteria</taxon>
        <taxon>Rhodobacterales</taxon>
        <taxon>Roseobacteraceae</taxon>
        <taxon>Jannaschia</taxon>
    </lineage>
</organism>
<evidence type="ECO:0000256" key="5">
    <source>
        <dbReference type="ARBA" id="ARBA00022984"/>
    </source>
</evidence>
<dbReference type="SUPFAM" id="SSF141523">
    <property type="entry name" value="L,D-transpeptidase catalytic domain-like"/>
    <property type="match status" value="1"/>
</dbReference>
<dbReference type="PROSITE" id="PS51257">
    <property type="entry name" value="PROKAR_LIPOPROTEIN"/>
    <property type="match status" value="1"/>
</dbReference>
<keyword evidence="10" id="KW-1185">Reference proteome</keyword>
<comment type="pathway">
    <text evidence="1 7">Cell wall biogenesis; peptidoglycan biosynthesis.</text>
</comment>
<feature type="active site" description="Proton donor/acceptor" evidence="7">
    <location>
        <position position="121"/>
    </location>
</feature>
<keyword evidence="6 7" id="KW-0961">Cell wall biogenesis/degradation</keyword>
<proteinExistence type="inferred from homology"/>
<dbReference type="Gene3D" id="2.40.440.10">
    <property type="entry name" value="L,D-transpeptidase catalytic domain-like"/>
    <property type="match status" value="1"/>
</dbReference>
<dbReference type="CDD" id="cd16913">
    <property type="entry name" value="YkuD_like"/>
    <property type="match status" value="1"/>
</dbReference>
<dbReference type="Proteomes" id="UP001243420">
    <property type="component" value="Chromosome"/>
</dbReference>
<evidence type="ECO:0000256" key="4">
    <source>
        <dbReference type="ARBA" id="ARBA00022960"/>
    </source>
</evidence>
<dbReference type="Pfam" id="PF03734">
    <property type="entry name" value="YkuD"/>
    <property type="match status" value="1"/>
</dbReference>
<comment type="similarity">
    <text evidence="2">Belongs to the YkuD family.</text>
</comment>